<dbReference type="GO" id="GO:0005886">
    <property type="term" value="C:plasma membrane"/>
    <property type="evidence" value="ECO:0007669"/>
    <property type="project" value="UniProtKB-SubCell"/>
</dbReference>
<dbReference type="Gene3D" id="3.40.50.11820">
    <property type="match status" value="1"/>
</dbReference>
<dbReference type="InterPro" id="IPR051612">
    <property type="entry name" value="Teichoic_Acid_Biosynth"/>
</dbReference>
<dbReference type="GO" id="GO:0019350">
    <property type="term" value="P:teichoic acid biosynthetic process"/>
    <property type="evidence" value="ECO:0007669"/>
    <property type="project" value="UniProtKB-KW"/>
</dbReference>
<dbReference type="Proteomes" id="UP000253508">
    <property type="component" value="Unassembled WGS sequence"/>
</dbReference>
<proteinExistence type="inferred from homology"/>
<accession>A0A367Y7Z9</accession>
<evidence type="ECO:0000256" key="1">
    <source>
        <dbReference type="ARBA" id="ARBA00004202"/>
    </source>
</evidence>
<dbReference type="InterPro" id="IPR007554">
    <property type="entry name" value="Glycerophosphate_synth"/>
</dbReference>
<dbReference type="GO" id="GO:0047355">
    <property type="term" value="F:CDP-glycerol glycerophosphotransferase activity"/>
    <property type="evidence" value="ECO:0007669"/>
    <property type="project" value="InterPro"/>
</dbReference>
<evidence type="ECO:0000256" key="3">
    <source>
        <dbReference type="ARBA" id="ARBA00022475"/>
    </source>
</evidence>
<reference evidence="7 8" key="1">
    <citation type="submission" date="2018-07" db="EMBL/GenBank/DDBJ databases">
        <title>Microbacterium endoborsara sp. nov., a novel actinobacterium isolated from Borszczowia aralocaspica.</title>
        <authorList>
            <person name="An D."/>
        </authorList>
    </citation>
    <scope>NUCLEOTIDE SEQUENCE [LARGE SCALE GENOMIC DNA]</scope>
    <source>
        <strain evidence="7 8">C1.15228</strain>
    </source>
</reference>
<dbReference type="RefSeq" id="WP_114117059.1">
    <property type="nucleotide sequence ID" value="NZ_BMHU01000004.1"/>
</dbReference>
<dbReference type="InterPro" id="IPR043148">
    <property type="entry name" value="TagF_C"/>
</dbReference>
<dbReference type="SUPFAM" id="SSF53756">
    <property type="entry name" value="UDP-Glycosyltransferase/glycogen phosphorylase"/>
    <property type="match status" value="1"/>
</dbReference>
<name>A0A367Y7Z9_9MICO</name>
<comment type="similarity">
    <text evidence="2">Belongs to the CDP-glycerol glycerophosphotransferase family.</text>
</comment>
<dbReference type="Gene3D" id="3.40.50.12580">
    <property type="match status" value="1"/>
</dbReference>
<keyword evidence="4 7" id="KW-0808">Transferase</keyword>
<dbReference type="Pfam" id="PF04464">
    <property type="entry name" value="Glyphos_transf"/>
    <property type="match status" value="1"/>
</dbReference>
<evidence type="ECO:0000313" key="7">
    <source>
        <dbReference type="EMBL" id="RCK61958.1"/>
    </source>
</evidence>
<dbReference type="InterPro" id="IPR043149">
    <property type="entry name" value="TagF_N"/>
</dbReference>
<dbReference type="OrthoDB" id="8549922at2"/>
<organism evidence="7 8">
    <name type="scientific">Microbacterium sorbitolivorans</name>
    <dbReference type="NCBI Taxonomy" id="1867410"/>
    <lineage>
        <taxon>Bacteria</taxon>
        <taxon>Bacillati</taxon>
        <taxon>Actinomycetota</taxon>
        <taxon>Actinomycetes</taxon>
        <taxon>Micrococcales</taxon>
        <taxon>Microbacteriaceae</taxon>
        <taxon>Microbacterium</taxon>
    </lineage>
</organism>
<sequence>MASFSFGSGNTAKLARLPLYGLGRLVTLVVPRGNRWVFGCGAGIADGPLEAWREATSRGVDAVWLTTSDDEARDAERLGIATLPKFSWRGFWATARARVAVVAFGFGDVNPYAVTGAFVAQLWHGIPLKRIGLDAPEVSRSSFLPNSRLVRGLLRWMYRRSAQRIGVIPAASHLVRGRLESAFGISHEKVAVVGEPRVDVLSRGDAASRRAEAQALVASLVPALSSGRRLVLYAPTWRNGDPDPGVPSPDEWDRLLGLLERHDAALVVRSHRLGEGEYVPPAATDRVAMLGAGLLADINRALPVFDAIVTDYSSLAFDASLVPLPAFFLAPDLDEYARRRGFYGVYADVAGDDVARSWSELIPELDEALGDPDALARRTERARALSARVHDFDDGHNTRRVIDEVFARIGKARG</sequence>
<dbReference type="PANTHER" id="PTHR37316">
    <property type="entry name" value="TEICHOIC ACID GLYCEROL-PHOSPHATE PRIMASE"/>
    <property type="match status" value="1"/>
</dbReference>
<evidence type="ECO:0000256" key="6">
    <source>
        <dbReference type="ARBA" id="ARBA00023136"/>
    </source>
</evidence>
<keyword evidence="6" id="KW-0472">Membrane</keyword>
<evidence type="ECO:0000256" key="5">
    <source>
        <dbReference type="ARBA" id="ARBA00022944"/>
    </source>
</evidence>
<evidence type="ECO:0000256" key="2">
    <source>
        <dbReference type="ARBA" id="ARBA00010488"/>
    </source>
</evidence>
<gene>
    <name evidence="7" type="ORF">DTO57_04940</name>
</gene>
<comment type="subcellular location">
    <subcellularLocation>
        <location evidence="1">Cell membrane</location>
        <topology evidence="1">Peripheral membrane protein</topology>
    </subcellularLocation>
</comment>
<evidence type="ECO:0000313" key="8">
    <source>
        <dbReference type="Proteomes" id="UP000253508"/>
    </source>
</evidence>
<protein>
    <submittedName>
        <fullName evidence="7">Glycosyl/glycerophosphate transferase</fullName>
    </submittedName>
</protein>
<dbReference type="PANTHER" id="PTHR37316:SF3">
    <property type="entry name" value="TEICHOIC ACID GLYCEROL-PHOSPHATE TRANSFERASE"/>
    <property type="match status" value="1"/>
</dbReference>
<comment type="caution">
    <text evidence="7">The sequence shown here is derived from an EMBL/GenBank/DDBJ whole genome shotgun (WGS) entry which is preliminary data.</text>
</comment>
<dbReference type="EMBL" id="QORO01000001">
    <property type="protein sequence ID" value="RCK61958.1"/>
    <property type="molecule type" value="Genomic_DNA"/>
</dbReference>
<keyword evidence="5" id="KW-0777">Teichoic acid biosynthesis</keyword>
<dbReference type="AlphaFoldDB" id="A0A367Y7Z9"/>
<keyword evidence="8" id="KW-1185">Reference proteome</keyword>
<evidence type="ECO:0000256" key="4">
    <source>
        <dbReference type="ARBA" id="ARBA00022679"/>
    </source>
</evidence>
<keyword evidence="3" id="KW-1003">Cell membrane</keyword>